<dbReference type="AlphaFoldDB" id="A0A499UB55"/>
<dbReference type="EMBL" id="AP019620">
    <property type="protein sequence ID" value="BBJ38033.1"/>
    <property type="molecule type" value="Genomic_DNA"/>
</dbReference>
<sequence length="78" mass="8627">MDTFRCLIVRNPGDLRFRQRISADEVATTRPPDDPPATRRASSASAARPLLGIRALEPHRHRLGTPWRLALSPGQTTG</sequence>
<organism evidence="2 3">
    <name type="scientific">Streptomyces antimycoticus</name>
    <dbReference type="NCBI Taxonomy" id="68175"/>
    <lineage>
        <taxon>Bacteria</taxon>
        <taxon>Bacillati</taxon>
        <taxon>Actinomycetota</taxon>
        <taxon>Actinomycetes</taxon>
        <taxon>Kitasatosporales</taxon>
        <taxon>Streptomycetaceae</taxon>
        <taxon>Streptomyces</taxon>
        <taxon>Streptomyces violaceusniger group</taxon>
    </lineage>
</organism>
<protein>
    <submittedName>
        <fullName evidence="2">Uncharacterized protein</fullName>
    </submittedName>
</protein>
<evidence type="ECO:0000313" key="2">
    <source>
        <dbReference type="EMBL" id="BBJ38033.1"/>
    </source>
</evidence>
<proteinExistence type="predicted"/>
<reference evidence="2 3" key="1">
    <citation type="journal article" date="2020" name="Int. J. Syst. Evol. Microbiol.">
        <title>Reclassification of Streptomyces castelarensis and Streptomyces sporoclivatus as later heterotypic synonyms of Streptomyces antimycoticus.</title>
        <authorList>
            <person name="Komaki H."/>
            <person name="Tamura T."/>
        </authorList>
    </citation>
    <scope>NUCLEOTIDE SEQUENCE [LARGE SCALE GENOMIC DNA]</scope>
    <source>
        <strain evidence="2 3">NBRC 100767</strain>
    </source>
</reference>
<feature type="region of interest" description="Disordered" evidence="1">
    <location>
        <begin position="20"/>
        <end position="51"/>
    </location>
</feature>
<evidence type="ECO:0000256" key="1">
    <source>
        <dbReference type="SAM" id="MobiDB-lite"/>
    </source>
</evidence>
<gene>
    <name evidence="2" type="ORF">SSPO_007510</name>
</gene>
<accession>A0A499UB55</accession>
<feature type="compositionally biased region" description="Low complexity" evidence="1">
    <location>
        <begin position="38"/>
        <end position="49"/>
    </location>
</feature>
<name>A0A499UB55_9ACTN</name>
<dbReference type="Proteomes" id="UP000463951">
    <property type="component" value="Chromosome"/>
</dbReference>
<evidence type="ECO:0000313" key="3">
    <source>
        <dbReference type="Proteomes" id="UP000463951"/>
    </source>
</evidence>